<dbReference type="InParanoid" id="A0A3Q7EXC4"/>
<accession>A0A3Q7EXC4</accession>
<dbReference type="AlphaFoldDB" id="A0A3Q7EXC4"/>
<reference evidence="1" key="1">
    <citation type="journal article" date="2012" name="Nature">
        <title>The tomato genome sequence provides insights into fleshy fruit evolution.</title>
        <authorList>
            <consortium name="Tomato Genome Consortium"/>
        </authorList>
    </citation>
    <scope>NUCLEOTIDE SEQUENCE [LARGE SCALE GENOMIC DNA]</scope>
    <source>
        <strain evidence="1">cv. Heinz 1706</strain>
    </source>
</reference>
<evidence type="ECO:0000313" key="1">
    <source>
        <dbReference type="EnsemblPlants" id="Solyc01g056945.1.1"/>
    </source>
</evidence>
<dbReference type="Gramene" id="Solyc01g056945.1.1">
    <property type="protein sequence ID" value="Solyc01g056945.1.1"/>
    <property type="gene ID" value="Solyc01g056945.1"/>
</dbReference>
<keyword evidence="2" id="KW-1185">Reference proteome</keyword>
<name>A0A3Q7EXC4_SOLLC</name>
<reference evidence="1" key="2">
    <citation type="submission" date="2019-01" db="UniProtKB">
        <authorList>
            <consortium name="EnsemblPlants"/>
        </authorList>
    </citation>
    <scope>IDENTIFICATION</scope>
    <source>
        <strain evidence="1">cv. Heinz 1706</strain>
    </source>
</reference>
<sequence length="432" mass="50217">MYGHIEKYCRQKKNRSCHSSHRVNFTNVLQVGKSKEEVSWPRTHHILTNVNGMLKECAQGTWLLMKILFVTLDISDETKVKLRNGALVEAHGKGSVKFPTKEEFKAMVERVSDCKLKYIRFDIGRMEISQSREGVFLSQKRYALNMLKRFNLDKCKVVETPLVVSEKIMKDDSEERVDPKVYRSLIGSLLHLFFEQQEARYCSTIFTRKSKPTMFYVDNKSPFAMAENPGQHRKTKHINIRFHALRDAEKNRAVKIPRMLRNFGPFLVELYSIKRWEGFKCHPRCANLNVTQLSFVNDLLLFNGGVNSKFKQFSLASKLHANKLRNVAILWSGDAKMTKIALITWDELCQPVSIGGLNFINVGLWNQPAMCKLLRSSCQRKEKMRTIWVHTYYTKVRSVWETSTMNASLMIKNVFKVKEYFEVVAYNMTGVQ</sequence>
<protein>
    <recommendedName>
        <fullName evidence="3">Reverse transcriptase Ty1/copia-type domain-containing protein</fullName>
    </recommendedName>
</protein>
<dbReference type="Proteomes" id="UP000004994">
    <property type="component" value="Chromosome 1"/>
</dbReference>
<organism evidence="1">
    <name type="scientific">Solanum lycopersicum</name>
    <name type="common">Tomato</name>
    <name type="synonym">Lycopersicon esculentum</name>
    <dbReference type="NCBI Taxonomy" id="4081"/>
    <lineage>
        <taxon>Eukaryota</taxon>
        <taxon>Viridiplantae</taxon>
        <taxon>Streptophyta</taxon>
        <taxon>Embryophyta</taxon>
        <taxon>Tracheophyta</taxon>
        <taxon>Spermatophyta</taxon>
        <taxon>Magnoliopsida</taxon>
        <taxon>eudicotyledons</taxon>
        <taxon>Gunneridae</taxon>
        <taxon>Pentapetalae</taxon>
        <taxon>asterids</taxon>
        <taxon>lamiids</taxon>
        <taxon>Solanales</taxon>
        <taxon>Solanaceae</taxon>
        <taxon>Solanoideae</taxon>
        <taxon>Solaneae</taxon>
        <taxon>Solanum</taxon>
        <taxon>Solanum subgen. Lycopersicon</taxon>
    </lineage>
</organism>
<dbReference type="EnsemblPlants" id="Solyc01g056945.1.1">
    <property type="protein sequence ID" value="Solyc01g056945.1.1"/>
    <property type="gene ID" value="Solyc01g056945.1"/>
</dbReference>
<proteinExistence type="predicted"/>
<evidence type="ECO:0000313" key="2">
    <source>
        <dbReference type="Proteomes" id="UP000004994"/>
    </source>
</evidence>
<evidence type="ECO:0008006" key="3">
    <source>
        <dbReference type="Google" id="ProtNLM"/>
    </source>
</evidence>